<dbReference type="GO" id="GO:0006352">
    <property type="term" value="P:DNA-templated transcription initiation"/>
    <property type="evidence" value="ECO:0007669"/>
    <property type="project" value="InterPro"/>
</dbReference>
<evidence type="ECO:0000313" key="10">
    <source>
        <dbReference type="EMBL" id="ABF88810.1"/>
    </source>
</evidence>
<dbReference type="STRING" id="246197.MXAN_2929"/>
<evidence type="ECO:0000256" key="3">
    <source>
        <dbReference type="ARBA" id="ARBA00023015"/>
    </source>
</evidence>
<dbReference type="SUPFAM" id="SSF88946">
    <property type="entry name" value="Sigma2 domain of RNA polymerase sigma factors"/>
    <property type="match status" value="1"/>
</dbReference>
<keyword evidence="5" id="KW-0238">DNA-binding</keyword>
<dbReference type="GO" id="GO:1990904">
    <property type="term" value="C:ribonucleoprotein complex"/>
    <property type="evidence" value="ECO:0007669"/>
    <property type="project" value="InterPro"/>
</dbReference>
<sequence length="228" mass="24871">MGRPPPAGVGDGGFSLSADDPIGPVPSSMAAMRSSGSHAADPRRAAEDPRIQAAIQGEREATGALLMELLPRVRNLVRYLVRGDVDVEDIAQEALIALVRGLPSYRAEGRFQSWADRVVARTTFAWLKRSRGRDAQHADAPVELVAVPSEDALPDEYVHRRHMVTLLDRLSNEQRHALVLHHVLELSVPEISTELGIPFETVRSRLRLGRTALRSLATAEGDGGEERG</sequence>
<dbReference type="PROSITE" id="PS01082">
    <property type="entry name" value="RIBOSOMAL_L7AE"/>
    <property type="match status" value="1"/>
</dbReference>
<dbReference type="InterPro" id="IPR007627">
    <property type="entry name" value="RNA_pol_sigma70_r2"/>
</dbReference>
<dbReference type="SUPFAM" id="SSF88659">
    <property type="entry name" value="Sigma3 and sigma4 domains of RNA polymerase sigma factors"/>
    <property type="match status" value="1"/>
</dbReference>
<keyword evidence="4" id="KW-0731">Sigma factor</keyword>
<dbReference type="EMBL" id="CP000113">
    <property type="protein sequence ID" value="ABF88810.1"/>
    <property type="molecule type" value="Genomic_DNA"/>
</dbReference>
<dbReference type="InterPro" id="IPR039425">
    <property type="entry name" value="RNA_pol_sigma-70-like"/>
</dbReference>
<evidence type="ECO:0000313" key="11">
    <source>
        <dbReference type="Proteomes" id="UP000002402"/>
    </source>
</evidence>
<evidence type="ECO:0000256" key="1">
    <source>
        <dbReference type="ARBA" id="ARBA00007337"/>
    </source>
</evidence>
<dbReference type="HOGENOM" id="CLU_047691_11_0_7"/>
<evidence type="ECO:0000256" key="6">
    <source>
        <dbReference type="ARBA" id="ARBA00023163"/>
    </source>
</evidence>
<accession>Q1D883</accession>
<feature type="region of interest" description="Disordered" evidence="7">
    <location>
        <begin position="1"/>
        <end position="47"/>
    </location>
</feature>
<dbReference type="Pfam" id="PF08281">
    <property type="entry name" value="Sigma70_r4_2"/>
    <property type="match status" value="1"/>
</dbReference>
<keyword evidence="6" id="KW-0804">Transcription</keyword>
<evidence type="ECO:0000256" key="4">
    <source>
        <dbReference type="ARBA" id="ARBA00023082"/>
    </source>
</evidence>
<dbReference type="EnsemblBacteria" id="ABF88810">
    <property type="protein sequence ID" value="ABF88810"/>
    <property type="gene ID" value="MXAN_2929"/>
</dbReference>
<keyword evidence="11" id="KW-1185">Reference proteome</keyword>
<evidence type="ECO:0000256" key="7">
    <source>
        <dbReference type="SAM" id="MobiDB-lite"/>
    </source>
</evidence>
<dbReference type="KEGG" id="mxa:MXAN_2929"/>
<protein>
    <submittedName>
        <fullName evidence="10">RNA polymerase sigma-70 factor, ECF subfamily</fullName>
    </submittedName>
</protein>
<feature type="domain" description="RNA polymerase sigma factor 70 region 4 type 2" evidence="9">
    <location>
        <begin position="164"/>
        <end position="213"/>
    </location>
</feature>
<evidence type="ECO:0000259" key="9">
    <source>
        <dbReference type="Pfam" id="PF08281"/>
    </source>
</evidence>
<dbReference type="AlphaFoldDB" id="Q1D883"/>
<dbReference type="GO" id="GO:0003677">
    <property type="term" value="F:DNA binding"/>
    <property type="evidence" value="ECO:0007669"/>
    <property type="project" value="UniProtKB-KW"/>
</dbReference>
<evidence type="ECO:0000256" key="2">
    <source>
        <dbReference type="ARBA" id="ARBA00010641"/>
    </source>
</evidence>
<dbReference type="Gene3D" id="1.10.10.10">
    <property type="entry name" value="Winged helix-like DNA-binding domain superfamily/Winged helix DNA-binding domain"/>
    <property type="match status" value="1"/>
</dbReference>
<dbReference type="InterPro" id="IPR013249">
    <property type="entry name" value="RNA_pol_sigma70_r4_t2"/>
</dbReference>
<dbReference type="InterPro" id="IPR014284">
    <property type="entry name" value="RNA_pol_sigma-70_dom"/>
</dbReference>
<evidence type="ECO:0000259" key="8">
    <source>
        <dbReference type="Pfam" id="PF04542"/>
    </source>
</evidence>
<dbReference type="PANTHER" id="PTHR43133">
    <property type="entry name" value="RNA POLYMERASE ECF-TYPE SIGMA FACTO"/>
    <property type="match status" value="1"/>
</dbReference>
<dbReference type="CDD" id="cd06171">
    <property type="entry name" value="Sigma70_r4"/>
    <property type="match status" value="1"/>
</dbReference>
<gene>
    <name evidence="10" type="ordered locus">MXAN_2929</name>
</gene>
<dbReference type="PANTHER" id="PTHR43133:SF8">
    <property type="entry name" value="RNA POLYMERASE SIGMA FACTOR HI_1459-RELATED"/>
    <property type="match status" value="1"/>
</dbReference>
<dbReference type="Pfam" id="PF04542">
    <property type="entry name" value="Sigma70_r2"/>
    <property type="match status" value="1"/>
</dbReference>
<name>Q1D883_MYXXD</name>
<organism evidence="10 11">
    <name type="scientific">Myxococcus xanthus (strain DK1622)</name>
    <dbReference type="NCBI Taxonomy" id="246197"/>
    <lineage>
        <taxon>Bacteria</taxon>
        <taxon>Pseudomonadati</taxon>
        <taxon>Myxococcota</taxon>
        <taxon>Myxococcia</taxon>
        <taxon>Myxococcales</taxon>
        <taxon>Cystobacterineae</taxon>
        <taxon>Myxococcaceae</taxon>
        <taxon>Myxococcus</taxon>
    </lineage>
</organism>
<dbReference type="GO" id="GO:0016987">
    <property type="term" value="F:sigma factor activity"/>
    <property type="evidence" value="ECO:0007669"/>
    <property type="project" value="UniProtKB-KW"/>
</dbReference>
<dbReference type="GO" id="GO:0042254">
    <property type="term" value="P:ribosome biogenesis"/>
    <property type="evidence" value="ECO:0007669"/>
    <property type="project" value="InterPro"/>
</dbReference>
<dbReference type="InterPro" id="IPR013324">
    <property type="entry name" value="RNA_pol_sigma_r3/r4-like"/>
</dbReference>
<comment type="similarity">
    <text evidence="2">Belongs to the sigma-70 factor family. ECF subfamily.</text>
</comment>
<keyword evidence="3" id="KW-0805">Transcription regulation</keyword>
<evidence type="ECO:0000256" key="5">
    <source>
        <dbReference type="ARBA" id="ARBA00023125"/>
    </source>
</evidence>
<comment type="similarity">
    <text evidence="1">Belongs to the eukaryotic ribosomal protein eL8 family.</text>
</comment>
<dbReference type="InterPro" id="IPR004037">
    <property type="entry name" value="Ribosomal_eL8-like_CS"/>
</dbReference>
<dbReference type="InterPro" id="IPR013325">
    <property type="entry name" value="RNA_pol_sigma_r2"/>
</dbReference>
<dbReference type="NCBIfam" id="TIGR02937">
    <property type="entry name" value="sigma70-ECF"/>
    <property type="match status" value="1"/>
</dbReference>
<feature type="domain" description="RNA polymerase sigma-70 region 2" evidence="8">
    <location>
        <begin position="66"/>
        <end position="130"/>
    </location>
</feature>
<dbReference type="eggNOG" id="COG1595">
    <property type="taxonomic scope" value="Bacteria"/>
</dbReference>
<dbReference type="Gene3D" id="1.10.1740.10">
    <property type="match status" value="1"/>
</dbReference>
<proteinExistence type="inferred from homology"/>
<reference evidence="10 11" key="1">
    <citation type="journal article" date="2006" name="Proc. Natl. Acad. Sci. U.S.A.">
        <title>Evolution of sensory complexity recorded in a myxobacterial genome.</title>
        <authorList>
            <person name="Goldman B.S."/>
            <person name="Nierman W.C."/>
            <person name="Kaiser D."/>
            <person name="Slater S.C."/>
            <person name="Durkin A.S."/>
            <person name="Eisen J.A."/>
            <person name="Ronning C.M."/>
            <person name="Barbazuk W.B."/>
            <person name="Blanchard M."/>
            <person name="Field C."/>
            <person name="Halling C."/>
            <person name="Hinkle G."/>
            <person name="Iartchuk O."/>
            <person name="Kim H.S."/>
            <person name="Mackenzie C."/>
            <person name="Madupu R."/>
            <person name="Miller N."/>
            <person name="Shvartsbeyn A."/>
            <person name="Sullivan S.A."/>
            <person name="Vaudin M."/>
            <person name="Wiegand R."/>
            <person name="Kaplan H.B."/>
        </authorList>
    </citation>
    <scope>NUCLEOTIDE SEQUENCE [LARGE SCALE GENOMIC DNA]</scope>
    <source>
        <strain evidence="11">DK1622</strain>
    </source>
</reference>
<dbReference type="InterPro" id="IPR036388">
    <property type="entry name" value="WH-like_DNA-bd_sf"/>
</dbReference>
<dbReference type="Proteomes" id="UP000002402">
    <property type="component" value="Chromosome"/>
</dbReference>